<dbReference type="Proteomes" id="UP001374599">
    <property type="component" value="Unassembled WGS sequence"/>
</dbReference>
<reference evidence="1" key="1">
    <citation type="submission" date="2023-09" db="EMBL/GenBank/DDBJ databases">
        <title>Vallitalea sediminicola and Vallitalea maricola sp. nov., anaerobic bacteria isolated from marine sediment.</title>
        <authorList>
            <person name="Hirano S."/>
            <person name="Maeda A."/>
            <person name="Terahara T."/>
            <person name="Mori K."/>
            <person name="Hamada M."/>
            <person name="Matsumoto R."/>
            <person name="Kobayashi T."/>
        </authorList>
    </citation>
    <scope>NUCLEOTIDE SEQUENCE</scope>
    <source>
        <strain evidence="1">AN17-2</strain>
    </source>
</reference>
<evidence type="ECO:0000313" key="2">
    <source>
        <dbReference type="Proteomes" id="UP001374599"/>
    </source>
</evidence>
<sequence>MTIIQTLKKYKYPYLFILPFFLLFLIFQLFPMLWTVVISFSEWKGIGKPKSVGLDNYKLLFKDYMFWDAISNTLIYWVTGVIFILLLSIIIAAFLNYNRLKGRSFFKTVTFLPNVCAAIAMGIIFSMLFDENVGLVNEFLGLFGIDSIGWLTNTKMSKVPVIILNIWRNTPWFTVIVLSGLLNIPREYYEAATVDGANIFQQFFRITLPSLYNILFFCFITLTVDSWKIFNEPYILKGPGTSNVSLFQYMYDTGFNLFKMGYASAIGCMLTLILLIVSLIQFRIMRKQGNL</sequence>
<protein>
    <submittedName>
        <fullName evidence="1">Sugar ABC transporter permease</fullName>
    </submittedName>
</protein>
<comment type="caution">
    <text evidence="1">The sequence shown here is derived from an EMBL/GenBank/DDBJ whole genome shotgun (WGS) entry which is preliminary data.</text>
</comment>
<proteinExistence type="predicted"/>
<keyword evidence="2" id="KW-1185">Reference proteome</keyword>
<organism evidence="1 2">
    <name type="scientific">Vallitalea maricola</name>
    <dbReference type="NCBI Taxonomy" id="3074433"/>
    <lineage>
        <taxon>Bacteria</taxon>
        <taxon>Bacillati</taxon>
        <taxon>Bacillota</taxon>
        <taxon>Clostridia</taxon>
        <taxon>Lachnospirales</taxon>
        <taxon>Vallitaleaceae</taxon>
        <taxon>Vallitalea</taxon>
    </lineage>
</organism>
<dbReference type="EMBL" id="BTPU01000069">
    <property type="protein sequence ID" value="GMQ64404.1"/>
    <property type="molecule type" value="Genomic_DNA"/>
</dbReference>
<name>A0ACB5UPD2_9FIRM</name>
<gene>
    <name evidence="1" type="ORF">AN2V17_36410</name>
</gene>
<evidence type="ECO:0000313" key="1">
    <source>
        <dbReference type="EMBL" id="GMQ64404.1"/>
    </source>
</evidence>
<accession>A0ACB5UPD2</accession>